<evidence type="ECO:0000256" key="6">
    <source>
        <dbReference type="ARBA" id="ARBA00022989"/>
    </source>
</evidence>
<dbReference type="GO" id="GO:0015627">
    <property type="term" value="C:type II protein secretion system complex"/>
    <property type="evidence" value="ECO:0007669"/>
    <property type="project" value="InterPro"/>
</dbReference>
<keyword evidence="7 8" id="KW-0472">Membrane</keyword>
<evidence type="ECO:0000256" key="4">
    <source>
        <dbReference type="ARBA" id="ARBA00022519"/>
    </source>
</evidence>
<accession>A0A955RXI1</accession>
<keyword evidence="6 8" id="KW-1133">Transmembrane helix</keyword>
<evidence type="ECO:0000256" key="1">
    <source>
        <dbReference type="ARBA" id="ARBA00004377"/>
    </source>
</evidence>
<keyword evidence="4" id="KW-0997">Cell inner membrane</keyword>
<keyword evidence="3" id="KW-0488">Methylation</keyword>
<comment type="caution">
    <text evidence="10">The sequence shown here is derived from an EMBL/GenBank/DDBJ whole genome shotgun (WGS) entry which is preliminary data.</text>
</comment>
<evidence type="ECO:0000256" key="5">
    <source>
        <dbReference type="ARBA" id="ARBA00022692"/>
    </source>
</evidence>
<evidence type="ECO:0000256" key="2">
    <source>
        <dbReference type="ARBA" id="ARBA00022475"/>
    </source>
</evidence>
<evidence type="ECO:0000313" key="10">
    <source>
        <dbReference type="EMBL" id="MCA9398068.1"/>
    </source>
</evidence>
<dbReference type="EMBL" id="JAGQKY010000272">
    <property type="protein sequence ID" value="MCA9398068.1"/>
    <property type="molecule type" value="Genomic_DNA"/>
</dbReference>
<protein>
    <recommendedName>
        <fullName evidence="9">General secretion pathway GspH domain-containing protein</fullName>
    </recommendedName>
</protein>
<sequence length="159" mass="17664">MTMNLEEAIRQSAHDDKGITLIEILIVTIILVILGITGISAYRMLYVRTDLENLAQEMAVDISSARLESVAARNGKEYGIRFFATRYELFSQDPPTVYLTNNLPSDVTMSSIVLDDGSNELVFSKLTGFTDNPGSVTLERRGESYTVIITPQGLINIER</sequence>
<reference evidence="10" key="2">
    <citation type="journal article" date="2021" name="Microbiome">
        <title>Successional dynamics and alternative stable states in a saline activated sludge microbial community over 9 years.</title>
        <authorList>
            <person name="Wang Y."/>
            <person name="Ye J."/>
            <person name="Ju F."/>
            <person name="Liu L."/>
            <person name="Boyd J.A."/>
            <person name="Deng Y."/>
            <person name="Parks D.H."/>
            <person name="Jiang X."/>
            <person name="Yin X."/>
            <person name="Woodcroft B.J."/>
            <person name="Tyson G.W."/>
            <person name="Hugenholtz P."/>
            <person name="Polz M.F."/>
            <person name="Zhang T."/>
        </authorList>
    </citation>
    <scope>NUCLEOTIDE SEQUENCE</scope>
    <source>
        <strain evidence="10">HKST-UBA02</strain>
    </source>
</reference>
<evidence type="ECO:0000256" key="8">
    <source>
        <dbReference type="SAM" id="Phobius"/>
    </source>
</evidence>
<comment type="subcellular location">
    <subcellularLocation>
        <location evidence="1">Cell inner membrane</location>
        <topology evidence="1">Single-pass membrane protein</topology>
    </subcellularLocation>
</comment>
<dbReference type="InterPro" id="IPR012902">
    <property type="entry name" value="N_methyl_site"/>
</dbReference>
<dbReference type="PROSITE" id="PS00409">
    <property type="entry name" value="PROKAR_NTER_METHYL"/>
    <property type="match status" value="1"/>
</dbReference>
<dbReference type="InterPro" id="IPR022346">
    <property type="entry name" value="T2SS_GspH"/>
</dbReference>
<dbReference type="GO" id="GO:0015628">
    <property type="term" value="P:protein secretion by the type II secretion system"/>
    <property type="evidence" value="ECO:0007669"/>
    <property type="project" value="InterPro"/>
</dbReference>
<feature type="transmembrane region" description="Helical" evidence="8">
    <location>
        <begin position="20"/>
        <end position="42"/>
    </location>
</feature>
<dbReference type="GO" id="GO:0005886">
    <property type="term" value="C:plasma membrane"/>
    <property type="evidence" value="ECO:0007669"/>
    <property type="project" value="UniProtKB-SubCell"/>
</dbReference>
<dbReference type="SUPFAM" id="SSF54523">
    <property type="entry name" value="Pili subunits"/>
    <property type="match status" value="1"/>
</dbReference>
<feature type="domain" description="General secretion pathway GspH" evidence="9">
    <location>
        <begin position="55"/>
        <end position="153"/>
    </location>
</feature>
<dbReference type="Pfam" id="PF12019">
    <property type="entry name" value="GspH"/>
    <property type="match status" value="1"/>
</dbReference>
<dbReference type="InterPro" id="IPR045584">
    <property type="entry name" value="Pilin-like"/>
</dbReference>
<keyword evidence="5 8" id="KW-0812">Transmembrane</keyword>
<gene>
    <name evidence="10" type="ORF">KC573_04515</name>
</gene>
<proteinExistence type="predicted"/>
<dbReference type="Proteomes" id="UP000699691">
    <property type="component" value="Unassembled WGS sequence"/>
</dbReference>
<evidence type="ECO:0000313" key="11">
    <source>
        <dbReference type="Proteomes" id="UP000699691"/>
    </source>
</evidence>
<evidence type="ECO:0000256" key="7">
    <source>
        <dbReference type="ARBA" id="ARBA00023136"/>
    </source>
</evidence>
<evidence type="ECO:0000256" key="3">
    <source>
        <dbReference type="ARBA" id="ARBA00022481"/>
    </source>
</evidence>
<reference evidence="10" key="1">
    <citation type="submission" date="2020-04" db="EMBL/GenBank/DDBJ databases">
        <authorList>
            <person name="Zhang T."/>
        </authorList>
    </citation>
    <scope>NUCLEOTIDE SEQUENCE</scope>
    <source>
        <strain evidence="10">HKST-UBA02</strain>
    </source>
</reference>
<evidence type="ECO:0000259" key="9">
    <source>
        <dbReference type="Pfam" id="PF12019"/>
    </source>
</evidence>
<keyword evidence="2" id="KW-1003">Cell membrane</keyword>
<organism evidence="10 11">
    <name type="scientific">candidate division WWE3 bacterium</name>
    <dbReference type="NCBI Taxonomy" id="2053526"/>
    <lineage>
        <taxon>Bacteria</taxon>
        <taxon>Katanobacteria</taxon>
    </lineage>
</organism>
<name>A0A955RXI1_UNCKA</name>
<dbReference type="AlphaFoldDB" id="A0A955RXI1"/>